<proteinExistence type="predicted"/>
<dbReference type="InterPro" id="IPR039842">
    <property type="entry name" value="TBC1D7"/>
</dbReference>
<dbReference type="AlphaFoldDB" id="A0A6G0X3F9"/>
<dbReference type="PANTHER" id="PTHR13530:SF3">
    <property type="entry name" value="TBC1 DOMAIN FAMILY MEMBER 7"/>
    <property type="match status" value="1"/>
</dbReference>
<keyword evidence="2" id="KW-1185">Reference proteome</keyword>
<accession>A0A6G0X3F9</accession>
<dbReference type="PANTHER" id="PTHR13530">
    <property type="entry name" value="TBC1 DOMAIN FAMILY MEMBER 7"/>
    <property type="match status" value="1"/>
</dbReference>
<evidence type="ECO:0000313" key="1">
    <source>
        <dbReference type="EMBL" id="KAF0734346.1"/>
    </source>
</evidence>
<sequence length="220" mass="25064">MTRNFRRTYYKSLGVPVHSFAELLGEDTQTSSLTINLSQLVRMVVEFGLPAVYRVQVWCIVSQVVPLVRDAEAETWEYVRRERSQIFDDVAMAADVCMPLSPTTKTSHLMHLHKFYIDYVRPNLHSSLSSDEVKGYTWVSKDVRLIESLATAIQEVLEEPADQFWCLLTFLDHIDRGFKLLQPPVSLEEMYDVSPVALENVIFRILAGGSAHPPTGECKN</sequence>
<dbReference type="GO" id="GO:0005096">
    <property type="term" value="F:GTPase activator activity"/>
    <property type="evidence" value="ECO:0007669"/>
    <property type="project" value="TreeGrafter"/>
</dbReference>
<comment type="caution">
    <text evidence="1">The sequence shown here is derived from an EMBL/GenBank/DDBJ whole genome shotgun (WGS) entry which is preliminary data.</text>
</comment>
<dbReference type="Proteomes" id="UP000481153">
    <property type="component" value="Unassembled WGS sequence"/>
</dbReference>
<reference evidence="1 2" key="1">
    <citation type="submission" date="2019-07" db="EMBL/GenBank/DDBJ databases">
        <title>Genomics analysis of Aphanomyces spp. identifies a new class of oomycete effector associated with host adaptation.</title>
        <authorList>
            <person name="Gaulin E."/>
        </authorList>
    </citation>
    <scope>NUCLEOTIDE SEQUENCE [LARGE SCALE GENOMIC DNA]</scope>
    <source>
        <strain evidence="1 2">ATCC 201684</strain>
    </source>
</reference>
<protein>
    <recommendedName>
        <fullName evidence="3">Rab-GAP TBC domain-containing protein</fullName>
    </recommendedName>
</protein>
<name>A0A6G0X3F9_9STRA</name>
<dbReference type="VEuPathDB" id="FungiDB:AeMF1_010148"/>
<organism evidence="1 2">
    <name type="scientific">Aphanomyces euteiches</name>
    <dbReference type="NCBI Taxonomy" id="100861"/>
    <lineage>
        <taxon>Eukaryota</taxon>
        <taxon>Sar</taxon>
        <taxon>Stramenopiles</taxon>
        <taxon>Oomycota</taxon>
        <taxon>Saprolegniomycetes</taxon>
        <taxon>Saprolegniales</taxon>
        <taxon>Verrucalvaceae</taxon>
        <taxon>Aphanomyces</taxon>
    </lineage>
</organism>
<evidence type="ECO:0008006" key="3">
    <source>
        <dbReference type="Google" id="ProtNLM"/>
    </source>
</evidence>
<dbReference type="EMBL" id="VJMJ01000115">
    <property type="protein sequence ID" value="KAF0734346.1"/>
    <property type="molecule type" value="Genomic_DNA"/>
</dbReference>
<dbReference type="GO" id="GO:0032007">
    <property type="term" value="P:negative regulation of TOR signaling"/>
    <property type="evidence" value="ECO:0007669"/>
    <property type="project" value="TreeGrafter"/>
</dbReference>
<evidence type="ECO:0000313" key="2">
    <source>
        <dbReference type="Proteomes" id="UP000481153"/>
    </source>
</evidence>
<dbReference type="Gene3D" id="1.10.10.750">
    <property type="entry name" value="Ypt/Rab-GAP domain of gyp1p, domain 1"/>
    <property type="match status" value="1"/>
</dbReference>
<gene>
    <name evidence="1" type="ORF">Ae201684_008948</name>
</gene>